<reference evidence="1" key="1">
    <citation type="journal article" date="2012" name="Nature">
        <title>The tomato genome sequence provides insights into fleshy fruit evolution.</title>
        <authorList>
            <consortium name="Tomato Genome Consortium"/>
        </authorList>
    </citation>
    <scope>NUCLEOTIDE SEQUENCE [LARGE SCALE GENOMIC DNA]</scope>
    <source>
        <strain evidence="1">cv. Heinz 1706</strain>
    </source>
</reference>
<dbReference type="Proteomes" id="UP000004994">
    <property type="component" value="Chromosome 3"/>
</dbReference>
<dbReference type="PaxDb" id="4081-Solyc03g112980.1.1"/>
<proteinExistence type="predicted"/>
<dbReference type="EnsemblPlants" id="Solyc03g112980.1.1">
    <property type="protein sequence ID" value="Solyc03g112980.1.1.1"/>
    <property type="gene ID" value="Solyc03g112980.1"/>
</dbReference>
<name>A0A3Q7FQH7_SOLLC</name>
<evidence type="ECO:0000313" key="2">
    <source>
        <dbReference type="Proteomes" id="UP000004994"/>
    </source>
</evidence>
<organism evidence="1">
    <name type="scientific">Solanum lycopersicum</name>
    <name type="common">Tomato</name>
    <name type="synonym">Lycopersicon esculentum</name>
    <dbReference type="NCBI Taxonomy" id="4081"/>
    <lineage>
        <taxon>Eukaryota</taxon>
        <taxon>Viridiplantae</taxon>
        <taxon>Streptophyta</taxon>
        <taxon>Embryophyta</taxon>
        <taxon>Tracheophyta</taxon>
        <taxon>Spermatophyta</taxon>
        <taxon>Magnoliopsida</taxon>
        <taxon>eudicotyledons</taxon>
        <taxon>Gunneridae</taxon>
        <taxon>Pentapetalae</taxon>
        <taxon>asterids</taxon>
        <taxon>lamiids</taxon>
        <taxon>Solanales</taxon>
        <taxon>Solanaceae</taxon>
        <taxon>Solanoideae</taxon>
        <taxon>Solaneae</taxon>
        <taxon>Solanum</taxon>
        <taxon>Solanum subgen. Lycopersicon</taxon>
    </lineage>
</organism>
<evidence type="ECO:0000313" key="1">
    <source>
        <dbReference type="EnsemblPlants" id="Solyc03g112980.1.1.1"/>
    </source>
</evidence>
<sequence>MATMMRMKKMIKVMNHLGCFLLPEFVWSFRLRLTDALEILFTESESMAEFEWKWKWTVSGKMKILCD</sequence>
<dbReference type="InParanoid" id="A0A3Q7FQH7"/>
<dbReference type="Gramene" id="Solyc03g112980.1.1">
    <property type="protein sequence ID" value="Solyc03g112980.1.1.1"/>
    <property type="gene ID" value="Solyc03g112980.1"/>
</dbReference>
<reference evidence="1" key="2">
    <citation type="submission" date="2019-01" db="UniProtKB">
        <authorList>
            <consortium name="EnsemblPlants"/>
        </authorList>
    </citation>
    <scope>IDENTIFICATION</scope>
    <source>
        <strain evidence="1">cv. Heinz 1706</strain>
    </source>
</reference>
<protein>
    <submittedName>
        <fullName evidence="1">Uncharacterized protein</fullName>
    </submittedName>
</protein>
<accession>A0A3Q7FQH7</accession>
<keyword evidence="2" id="KW-1185">Reference proteome</keyword>
<dbReference type="AlphaFoldDB" id="A0A3Q7FQH7"/>